<feature type="domain" description="4Fe-4S ferredoxin-type" evidence="7">
    <location>
        <begin position="1"/>
        <end position="29"/>
    </location>
</feature>
<dbReference type="Pfam" id="PF13370">
    <property type="entry name" value="Fer4_13"/>
    <property type="match status" value="1"/>
</dbReference>
<dbReference type="InterPro" id="IPR001080">
    <property type="entry name" value="3Fe4S_ferredoxin"/>
</dbReference>
<evidence type="ECO:0000313" key="9">
    <source>
        <dbReference type="Proteomes" id="UP001519271"/>
    </source>
</evidence>
<dbReference type="PANTHER" id="PTHR36923:SF3">
    <property type="entry name" value="FERREDOXIN"/>
    <property type="match status" value="1"/>
</dbReference>
<dbReference type="InterPro" id="IPR017896">
    <property type="entry name" value="4Fe4S_Fe-S-bd"/>
</dbReference>
<accession>A0ABS4G1M3</accession>
<evidence type="ECO:0000256" key="5">
    <source>
        <dbReference type="ARBA" id="ARBA00023014"/>
    </source>
</evidence>
<comment type="function">
    <text evidence="6">Ferredoxins are iron-sulfur proteins that transfer electrons in a wide variety of metabolic reactions.</text>
</comment>
<comment type="caution">
    <text evidence="8">The sequence shown here is derived from an EMBL/GenBank/DDBJ whole genome shotgun (WGS) entry which is preliminary data.</text>
</comment>
<dbReference type="Gene3D" id="3.30.70.20">
    <property type="match status" value="1"/>
</dbReference>
<dbReference type="Proteomes" id="UP001519271">
    <property type="component" value="Unassembled WGS sequence"/>
</dbReference>
<evidence type="ECO:0000256" key="3">
    <source>
        <dbReference type="ARBA" id="ARBA00022982"/>
    </source>
</evidence>
<keyword evidence="2 6" id="KW-0479">Metal-binding</keyword>
<protein>
    <recommendedName>
        <fullName evidence="6">Ferredoxin</fullName>
    </recommendedName>
</protein>
<proteinExistence type="predicted"/>
<evidence type="ECO:0000256" key="1">
    <source>
        <dbReference type="ARBA" id="ARBA00022448"/>
    </source>
</evidence>
<evidence type="ECO:0000313" key="8">
    <source>
        <dbReference type="EMBL" id="MBP1918435.1"/>
    </source>
</evidence>
<keyword evidence="1 6" id="KW-0813">Transport</keyword>
<dbReference type="PRINTS" id="PR00352">
    <property type="entry name" value="3FE4SFRDOXIN"/>
</dbReference>
<dbReference type="SUPFAM" id="SSF54862">
    <property type="entry name" value="4Fe-4S ferredoxins"/>
    <property type="match status" value="1"/>
</dbReference>
<evidence type="ECO:0000259" key="7">
    <source>
        <dbReference type="PROSITE" id="PS51379"/>
    </source>
</evidence>
<dbReference type="EMBL" id="JAGGKC010000005">
    <property type="protein sequence ID" value="MBP1918435.1"/>
    <property type="molecule type" value="Genomic_DNA"/>
</dbReference>
<evidence type="ECO:0000256" key="4">
    <source>
        <dbReference type="ARBA" id="ARBA00023004"/>
    </source>
</evidence>
<name>A0ABS4G1M3_9CLOT</name>
<dbReference type="PANTHER" id="PTHR36923">
    <property type="entry name" value="FERREDOXIN"/>
    <property type="match status" value="1"/>
</dbReference>
<keyword evidence="4 6" id="KW-0408">Iron</keyword>
<keyword evidence="9" id="KW-1185">Reference proteome</keyword>
<dbReference type="PROSITE" id="PS51379">
    <property type="entry name" value="4FE4S_FER_2"/>
    <property type="match status" value="1"/>
</dbReference>
<evidence type="ECO:0000256" key="2">
    <source>
        <dbReference type="ARBA" id="ARBA00022723"/>
    </source>
</evidence>
<gene>
    <name evidence="8" type="ORF">J2Z34_000907</name>
</gene>
<dbReference type="RefSeq" id="WP_023389074.1">
    <property type="nucleotide sequence ID" value="NZ_JAGGKC010000005.1"/>
</dbReference>
<organism evidence="8 9">
    <name type="scientific">Youngiibacter multivorans</name>
    <dbReference type="NCBI Taxonomy" id="937251"/>
    <lineage>
        <taxon>Bacteria</taxon>
        <taxon>Bacillati</taxon>
        <taxon>Bacillota</taxon>
        <taxon>Clostridia</taxon>
        <taxon>Eubacteriales</taxon>
        <taxon>Clostridiaceae</taxon>
        <taxon>Youngiibacter</taxon>
    </lineage>
</organism>
<reference evidence="8 9" key="1">
    <citation type="submission" date="2021-03" db="EMBL/GenBank/DDBJ databases">
        <title>Genomic Encyclopedia of Type Strains, Phase IV (KMG-IV): sequencing the most valuable type-strain genomes for metagenomic binning, comparative biology and taxonomic classification.</title>
        <authorList>
            <person name="Goeker M."/>
        </authorList>
    </citation>
    <scope>NUCLEOTIDE SEQUENCE [LARGE SCALE GENOMIC DNA]</scope>
    <source>
        <strain evidence="8 9">DSM 6139</strain>
    </source>
</reference>
<keyword evidence="5 6" id="KW-0411">Iron-sulfur</keyword>
<keyword evidence="3 6" id="KW-0249">Electron transport</keyword>
<sequence length="62" mass="6258">MKAFVDQDLCIGCGVCASVAPSVFDMNDDGKAFAVADEVDGADVDAAKEAADSCPTSAITVE</sequence>
<dbReference type="InterPro" id="IPR051269">
    <property type="entry name" value="Fe-S_cluster_ET"/>
</dbReference>
<evidence type="ECO:0000256" key="6">
    <source>
        <dbReference type="RuleBase" id="RU368020"/>
    </source>
</evidence>